<evidence type="ECO:0000313" key="3">
    <source>
        <dbReference type="Proteomes" id="UP000887563"/>
    </source>
</evidence>
<sequence length="183" mass="22212">MHIFYLLWTSLRCLSWPSSSLKWWAGCLYWPPRLSTGLWHHLIWPPSLSRHLVWLPFFHECESLWRLIWLSFQEYVFVQVQVIQRLVSPSLTESLSMFFHLPLWLACWFRLSFCLLTLLGSFLLFWTLKFKNTLIAKMGPNVTKKFYLFLSLNFLLFLLATSHDHYRKHEQRDCWKRVRSNVD</sequence>
<name>A0A914KMZ9_MELIC</name>
<reference evidence="4" key="1">
    <citation type="submission" date="2022-11" db="UniProtKB">
        <authorList>
            <consortium name="WormBaseParasite"/>
        </authorList>
    </citation>
    <scope>IDENTIFICATION</scope>
</reference>
<feature type="chain" id="PRO_5037294944" evidence="2">
    <location>
        <begin position="21"/>
        <end position="183"/>
    </location>
</feature>
<keyword evidence="3" id="KW-1185">Reference proteome</keyword>
<proteinExistence type="predicted"/>
<feature type="transmembrane region" description="Helical" evidence="1">
    <location>
        <begin position="146"/>
        <end position="162"/>
    </location>
</feature>
<organism evidence="3 4">
    <name type="scientific">Meloidogyne incognita</name>
    <name type="common">Southern root-knot nematode worm</name>
    <name type="synonym">Oxyuris incognita</name>
    <dbReference type="NCBI Taxonomy" id="6306"/>
    <lineage>
        <taxon>Eukaryota</taxon>
        <taxon>Metazoa</taxon>
        <taxon>Ecdysozoa</taxon>
        <taxon>Nematoda</taxon>
        <taxon>Chromadorea</taxon>
        <taxon>Rhabditida</taxon>
        <taxon>Tylenchina</taxon>
        <taxon>Tylenchomorpha</taxon>
        <taxon>Tylenchoidea</taxon>
        <taxon>Meloidogynidae</taxon>
        <taxon>Meloidogyninae</taxon>
        <taxon>Meloidogyne</taxon>
        <taxon>Meloidogyne incognita group</taxon>
    </lineage>
</organism>
<dbReference type="Proteomes" id="UP000887563">
    <property type="component" value="Unplaced"/>
</dbReference>
<protein>
    <submittedName>
        <fullName evidence="4">Uncharacterized protein</fullName>
    </submittedName>
</protein>
<keyword evidence="1" id="KW-0472">Membrane</keyword>
<keyword evidence="2" id="KW-0732">Signal</keyword>
<evidence type="ECO:0000256" key="2">
    <source>
        <dbReference type="SAM" id="SignalP"/>
    </source>
</evidence>
<feature type="transmembrane region" description="Helical" evidence="1">
    <location>
        <begin position="103"/>
        <end position="126"/>
    </location>
</feature>
<accession>A0A914KMZ9</accession>
<evidence type="ECO:0000256" key="1">
    <source>
        <dbReference type="SAM" id="Phobius"/>
    </source>
</evidence>
<feature type="signal peptide" evidence="2">
    <location>
        <begin position="1"/>
        <end position="20"/>
    </location>
</feature>
<keyword evidence="1" id="KW-0812">Transmembrane</keyword>
<keyword evidence="1" id="KW-1133">Transmembrane helix</keyword>
<evidence type="ECO:0000313" key="4">
    <source>
        <dbReference type="WBParaSite" id="Minc3s00053g02824"/>
    </source>
</evidence>
<dbReference type="AlphaFoldDB" id="A0A914KMZ9"/>
<dbReference type="WBParaSite" id="Minc3s00053g02824">
    <property type="protein sequence ID" value="Minc3s00053g02824"/>
    <property type="gene ID" value="Minc3s00053g02824"/>
</dbReference>